<dbReference type="EMBL" id="AM428452">
    <property type="protein sequence ID" value="CAN82261.1"/>
    <property type="molecule type" value="Genomic_DNA"/>
</dbReference>
<proteinExistence type="predicted"/>
<name>A5AJW6_VITVI</name>
<sequence>MEGRRKWHRRHATDNGDRDRRRWGVVVRVEMWVCWNEGIKLWRGVENGTDVTPPTMATETAEMGSVVRVEIGCKNFKGEMSGCPTKAMVMETAKDGKWLFGWRCGCVGKEEENKKRKKEKEKWRCEGGLKIKLCTWMAGYVQATPKSLRAHAYLLPISSVPLPPSNLGDALMFRPSVIERFKWEEQERVSSAVVMALKGRRKWRHLQEHISDNKDFEITSILNLLNLGYFRSGSSASVLFLYEDPFQDQLVPMVVNVVQDACS</sequence>
<protein>
    <submittedName>
        <fullName evidence="1">Uncharacterized protein</fullName>
    </submittedName>
</protein>
<organism evidence="1">
    <name type="scientific">Vitis vinifera</name>
    <name type="common">Grape</name>
    <dbReference type="NCBI Taxonomy" id="29760"/>
    <lineage>
        <taxon>Eukaryota</taxon>
        <taxon>Viridiplantae</taxon>
        <taxon>Streptophyta</taxon>
        <taxon>Embryophyta</taxon>
        <taxon>Tracheophyta</taxon>
        <taxon>Spermatophyta</taxon>
        <taxon>Magnoliopsida</taxon>
        <taxon>eudicotyledons</taxon>
        <taxon>Gunneridae</taxon>
        <taxon>Pentapetalae</taxon>
        <taxon>rosids</taxon>
        <taxon>Vitales</taxon>
        <taxon>Vitaceae</taxon>
        <taxon>Viteae</taxon>
        <taxon>Vitis</taxon>
    </lineage>
</organism>
<accession>A5AJW6</accession>
<gene>
    <name evidence="1" type="ORF">VITISV_024415</name>
</gene>
<evidence type="ECO:0000313" key="1">
    <source>
        <dbReference type="EMBL" id="CAN82261.1"/>
    </source>
</evidence>
<reference evidence="1" key="1">
    <citation type="journal article" date="2007" name="PLoS ONE">
        <title>The first genome sequence of an elite grapevine cultivar (Pinot noir Vitis vinifera L.): coping with a highly heterozygous genome.</title>
        <authorList>
            <person name="Velasco R."/>
            <person name="Zharkikh A."/>
            <person name="Troggio M."/>
            <person name="Cartwright D.A."/>
            <person name="Cestaro A."/>
            <person name="Pruss D."/>
            <person name="Pindo M."/>
            <person name="FitzGerald L.M."/>
            <person name="Vezzulli S."/>
            <person name="Reid J."/>
            <person name="Malacarne G."/>
            <person name="Iliev D."/>
            <person name="Coppola G."/>
            <person name="Wardell B."/>
            <person name="Micheletti D."/>
            <person name="Macalma T."/>
            <person name="Facci M."/>
            <person name="Mitchell J.T."/>
            <person name="Perazzolli M."/>
            <person name="Eldredge G."/>
            <person name="Gatto P."/>
            <person name="Oyzerski R."/>
            <person name="Moretto M."/>
            <person name="Gutin N."/>
            <person name="Stefanini M."/>
            <person name="Chen Y."/>
            <person name="Segala C."/>
            <person name="Davenport C."/>
            <person name="Dematte L."/>
            <person name="Mraz A."/>
            <person name="Battilana J."/>
            <person name="Stormo K."/>
            <person name="Costa F."/>
            <person name="Tao Q."/>
            <person name="Si-Ammour A."/>
            <person name="Harkins T."/>
            <person name="Lackey A."/>
            <person name="Perbost C."/>
            <person name="Taillon B."/>
            <person name="Stella A."/>
            <person name="Solovyev V."/>
            <person name="Fawcett J.A."/>
            <person name="Sterck L."/>
            <person name="Vandepoele K."/>
            <person name="Grando S.M."/>
            <person name="Toppo S."/>
            <person name="Moser C."/>
            <person name="Lanchbury J."/>
            <person name="Bogden R."/>
            <person name="Skolnick M."/>
            <person name="Sgaramella V."/>
            <person name="Bhatnagar S.K."/>
            <person name="Fontana P."/>
            <person name="Gutin A."/>
            <person name="Van de Peer Y."/>
            <person name="Salamini F."/>
            <person name="Viola R."/>
        </authorList>
    </citation>
    <scope>NUCLEOTIDE SEQUENCE</scope>
</reference>
<dbReference type="AlphaFoldDB" id="A5AJW6"/>